<dbReference type="InterPro" id="IPR056600">
    <property type="entry name" value="GBD_T9SS_assoc"/>
</dbReference>
<evidence type="ECO:0000313" key="5">
    <source>
        <dbReference type="Proteomes" id="UP000319848"/>
    </source>
</evidence>
<dbReference type="Pfam" id="PF23759">
    <property type="entry name" value="GBD_T9SS_assoc"/>
    <property type="match status" value="1"/>
</dbReference>
<dbReference type="AlphaFoldDB" id="A0A562LL19"/>
<dbReference type="SMART" id="SM00089">
    <property type="entry name" value="PKD"/>
    <property type="match status" value="1"/>
</dbReference>
<evidence type="ECO:0000259" key="3">
    <source>
        <dbReference type="PROSITE" id="PS50093"/>
    </source>
</evidence>
<comment type="caution">
    <text evidence="4">The sequence shown here is derived from an EMBL/GenBank/DDBJ whole genome shotgun (WGS) entry which is preliminary data.</text>
</comment>
<evidence type="ECO:0000313" key="4">
    <source>
        <dbReference type="EMBL" id="TWI08312.1"/>
    </source>
</evidence>
<evidence type="ECO:0000256" key="2">
    <source>
        <dbReference type="SAM" id="SignalP"/>
    </source>
</evidence>
<keyword evidence="5" id="KW-1185">Reference proteome</keyword>
<feature type="signal peptide" evidence="2">
    <location>
        <begin position="1"/>
        <end position="18"/>
    </location>
</feature>
<dbReference type="PROSITE" id="PS50093">
    <property type="entry name" value="PKD"/>
    <property type="match status" value="1"/>
</dbReference>
<dbReference type="CDD" id="cd00146">
    <property type="entry name" value="PKD"/>
    <property type="match status" value="1"/>
</dbReference>
<dbReference type="InterPro" id="IPR022409">
    <property type="entry name" value="PKD/Chitinase_dom"/>
</dbReference>
<feature type="domain" description="PKD" evidence="3">
    <location>
        <begin position="313"/>
        <end position="378"/>
    </location>
</feature>
<dbReference type="InterPro" id="IPR000601">
    <property type="entry name" value="PKD_dom"/>
</dbReference>
<evidence type="ECO:0000256" key="1">
    <source>
        <dbReference type="ARBA" id="ARBA00022729"/>
    </source>
</evidence>
<gene>
    <name evidence="4" type="ORF">IP98_02835</name>
</gene>
<feature type="chain" id="PRO_5021980285" evidence="2">
    <location>
        <begin position="19"/>
        <end position="807"/>
    </location>
</feature>
<dbReference type="Gene3D" id="2.60.40.1220">
    <property type="match status" value="2"/>
</dbReference>
<protein>
    <submittedName>
        <fullName evidence="4">PKD domain-containing protein</fullName>
    </submittedName>
</protein>
<dbReference type="Proteomes" id="UP000319848">
    <property type="component" value="Unassembled WGS sequence"/>
</dbReference>
<dbReference type="InterPro" id="IPR014755">
    <property type="entry name" value="Cu-Rt/internalin_Ig-like"/>
</dbReference>
<accession>A0A562LL19</accession>
<feature type="non-terminal residue" evidence="4">
    <location>
        <position position="807"/>
    </location>
</feature>
<dbReference type="InterPro" id="IPR013783">
    <property type="entry name" value="Ig-like_fold"/>
</dbReference>
<dbReference type="Pfam" id="PF18911">
    <property type="entry name" value="PKD_4"/>
    <property type="match status" value="1"/>
</dbReference>
<name>A0A562LL19_9FLAO</name>
<dbReference type="EMBL" id="VLKQ01000016">
    <property type="protein sequence ID" value="TWI08312.1"/>
    <property type="molecule type" value="Genomic_DNA"/>
</dbReference>
<dbReference type="SUPFAM" id="SSF49299">
    <property type="entry name" value="PKD domain"/>
    <property type="match status" value="1"/>
</dbReference>
<keyword evidence="1 2" id="KW-0732">Signal</keyword>
<organism evidence="4 5">
    <name type="scientific">Flavobacterium cauense R2A-7</name>
    <dbReference type="NCBI Taxonomy" id="1341154"/>
    <lineage>
        <taxon>Bacteria</taxon>
        <taxon>Pseudomonadati</taxon>
        <taxon>Bacteroidota</taxon>
        <taxon>Flavobacteriia</taxon>
        <taxon>Flavobacteriales</taxon>
        <taxon>Flavobacteriaceae</taxon>
        <taxon>Flavobacterium</taxon>
    </lineage>
</organism>
<dbReference type="RefSeq" id="WP_144680578.1">
    <property type="nucleotide sequence ID" value="NZ_VLKQ01000016.1"/>
</dbReference>
<proteinExistence type="predicted"/>
<reference evidence="4 5" key="1">
    <citation type="journal article" date="2015" name="Stand. Genomic Sci.">
        <title>Genomic Encyclopedia of Bacterial and Archaeal Type Strains, Phase III: the genomes of soil and plant-associated and newly described type strains.</title>
        <authorList>
            <person name="Whitman W.B."/>
            <person name="Woyke T."/>
            <person name="Klenk H.P."/>
            <person name="Zhou Y."/>
            <person name="Lilburn T.G."/>
            <person name="Beck B.J."/>
            <person name="De Vos P."/>
            <person name="Vandamme P."/>
            <person name="Eisen J.A."/>
            <person name="Garrity G."/>
            <person name="Hugenholtz P."/>
            <person name="Kyrpides N.C."/>
        </authorList>
    </citation>
    <scope>NUCLEOTIDE SEQUENCE [LARGE SCALE GENOMIC DNA]</scope>
    <source>
        <strain evidence="4 5">CGMCC 1.7270</strain>
    </source>
</reference>
<sequence>MRKIYLLFLMLLSIGAMAQVPSNDACSNALAVALPASGSVCFNSSNINATSNGSITCDTAGPGKEVWYTFIATNSNNSVTVTPNGASPISNVVVTLMTGGCGAGTYDMCNSGTGSNPVTSTVGLVPGTQVWVSVESNGGGTGDFQVCINSTPPSSSPGDGCASASNVCDKSSISYPDLTGFTASGVQPACFAAAVRKDVWIKFTVGVTGTLEFLGTPIAADEYDWALYDVTSGCLGTLVSCNYNYASAGPFSCGIPGSTFGMLTTTTGQPCAAEFNAPITVTAGRTYALLIDNYSQTNSGFTLDWGGTFQMGTTASFTATPQSSCSVPLVVTITNNSVGASTYQWNFGDGSTSTSPNPGTHTYTSTGDYLISLVVTGNGCTSVMSKRINLNTGPVIAVTPASQTICPGDSVNLNGVLSLGTPYNDRLFTNNVNTAIPNNNAAGLTNALTTSGMLNTTLTTGSVQSICFTINHSDHSDIGRGPTPTAVQVTVNGNTYNFTPLPLPAVSGTATYCFPQAVLNAINAAGGNANTTWTLKVADNRGGGGGTGSLVSWEVVLRDFNSITGYSWSPTTNMANSTTLTPTVTPVSSTTYVLSATDLFGCSTSLSVPITVNAGITPTFTAVAPICSGGTLSALPTTSNNGVTGTWSPALNNTATTVYTFNPTAGQCASTVTMTITVNPNVTPTFTAVAPICSGAALSALPTTSNNSIIGTWSPALNNTATTVYTFTPTAGQCATTTTMTITVNPNVTPTFTAVAPICSGAALSALPTTSNNGITGTWSPALNNTATTVYTFTPTAGQCATTTTMT</sequence>
<dbReference type="Gene3D" id="2.60.40.10">
    <property type="entry name" value="Immunoglobulins"/>
    <property type="match status" value="1"/>
</dbReference>
<dbReference type="InterPro" id="IPR035986">
    <property type="entry name" value="PKD_dom_sf"/>
</dbReference>
<dbReference type="OrthoDB" id="9773203at2"/>